<evidence type="ECO:0000256" key="8">
    <source>
        <dbReference type="ARBA" id="ARBA00022833"/>
    </source>
</evidence>
<evidence type="ECO:0000256" key="10">
    <source>
        <dbReference type="ARBA" id="ARBA00023002"/>
    </source>
</evidence>
<evidence type="ECO:0000256" key="11">
    <source>
        <dbReference type="ARBA" id="ARBA00023098"/>
    </source>
</evidence>
<keyword evidence="10" id="KW-0560">Oxidoreductase</keyword>
<keyword evidence="11" id="KW-0443">Lipid metabolism</keyword>
<evidence type="ECO:0000256" key="2">
    <source>
        <dbReference type="ARBA" id="ARBA00004477"/>
    </source>
</evidence>
<dbReference type="Proteomes" id="UP000050421">
    <property type="component" value="Unassembled WGS sequence"/>
</dbReference>
<keyword evidence="12 15" id="KW-0472">Membrane</keyword>
<feature type="transmembrane region" description="Helical" evidence="15">
    <location>
        <begin position="67"/>
        <end position="87"/>
    </location>
</feature>
<comment type="cofactor">
    <cofactor evidence="1">
        <name>Zn(2+)</name>
        <dbReference type="ChEBI" id="CHEBI:29105"/>
    </cofactor>
</comment>
<evidence type="ECO:0000256" key="12">
    <source>
        <dbReference type="ARBA" id="ARBA00023136"/>
    </source>
</evidence>
<dbReference type="AlphaFoldDB" id="A0A0P8BV19"/>
<evidence type="ECO:0000313" key="18">
    <source>
        <dbReference type="Proteomes" id="UP000050421"/>
    </source>
</evidence>
<comment type="subcellular location">
    <subcellularLocation>
        <location evidence="2">Endoplasmic reticulum membrane</location>
        <topology evidence="2">Multi-pass membrane protein</topology>
    </subcellularLocation>
</comment>
<gene>
    <name evidence="17" type="ORF">HLUCCX10_12040</name>
</gene>
<dbReference type="PATRIC" id="fig|1305737.6.peg.3027"/>
<feature type="domain" description="Fatty acid hydroxylase" evidence="16">
    <location>
        <begin position="75"/>
        <end position="213"/>
    </location>
</feature>
<keyword evidence="7" id="KW-0276">Fatty acid metabolism</keyword>
<dbReference type="GO" id="GO:0006633">
    <property type="term" value="P:fatty acid biosynthetic process"/>
    <property type="evidence" value="ECO:0007669"/>
    <property type="project" value="UniProtKB-KW"/>
</dbReference>
<keyword evidence="6" id="KW-0256">Endoplasmic reticulum</keyword>
<feature type="transmembrane region" description="Helical" evidence="15">
    <location>
        <begin position="124"/>
        <end position="145"/>
    </location>
</feature>
<accession>A0A0P8BV19</accession>
<dbReference type="STRING" id="1305737.GCA_000526355_03438"/>
<evidence type="ECO:0000256" key="6">
    <source>
        <dbReference type="ARBA" id="ARBA00022824"/>
    </source>
</evidence>
<dbReference type="GO" id="GO:0005506">
    <property type="term" value="F:iron ion binding"/>
    <property type="evidence" value="ECO:0007669"/>
    <property type="project" value="InterPro"/>
</dbReference>
<sequence length="218" mass="25023">MRPTVATHSPMKKIGRLDRPDNTGSAKMFDNPLLERISRTHISIPITMFFVFAGISLYYGITTTVISWPLAIGLFLVGYITFTFVEYMMHKHFFHMEPDTPMKDKLQYSVHGVHHDYPKDKDRLAMPPFVSAAYAAIAYLIFKLIMGNFAFYFLPGFLVGYASYLGVHYIVHAFNPPKNFLKILWVNHAIHHYKDPDVAFGVSTPLWDYILGTLPKKD</sequence>
<dbReference type="Pfam" id="PF04116">
    <property type="entry name" value="FA_hydroxylase"/>
    <property type="match status" value="1"/>
</dbReference>
<dbReference type="PANTHER" id="PTHR12863:SF1">
    <property type="entry name" value="FATTY ACID 2-HYDROXYLASE"/>
    <property type="match status" value="1"/>
</dbReference>
<evidence type="ECO:0000256" key="9">
    <source>
        <dbReference type="ARBA" id="ARBA00022989"/>
    </source>
</evidence>
<keyword evidence="3" id="KW-0444">Lipid biosynthesis</keyword>
<keyword evidence="5" id="KW-0479">Metal-binding</keyword>
<evidence type="ECO:0000259" key="16">
    <source>
        <dbReference type="Pfam" id="PF04116"/>
    </source>
</evidence>
<comment type="caution">
    <text evidence="17">The sequence shown here is derived from an EMBL/GenBank/DDBJ whole genome shotgun (WGS) entry which is preliminary data.</text>
</comment>
<dbReference type="EMBL" id="LJXT01000079">
    <property type="protein sequence ID" value="KPQ13805.1"/>
    <property type="molecule type" value="Genomic_DNA"/>
</dbReference>
<dbReference type="InterPro" id="IPR006694">
    <property type="entry name" value="Fatty_acid_hydroxylase"/>
</dbReference>
<proteinExistence type="predicted"/>
<name>A0A0P8BV19_9BACT</name>
<evidence type="ECO:0000256" key="13">
    <source>
        <dbReference type="ARBA" id="ARBA00023160"/>
    </source>
</evidence>
<evidence type="ECO:0000256" key="14">
    <source>
        <dbReference type="SAM" id="MobiDB-lite"/>
    </source>
</evidence>
<dbReference type="GO" id="GO:0080132">
    <property type="term" value="F:fatty acid 2-hydroxylase activity"/>
    <property type="evidence" value="ECO:0007669"/>
    <property type="project" value="InterPro"/>
</dbReference>
<feature type="transmembrane region" description="Helical" evidence="15">
    <location>
        <begin position="42"/>
        <end position="61"/>
    </location>
</feature>
<evidence type="ECO:0000256" key="15">
    <source>
        <dbReference type="SAM" id="Phobius"/>
    </source>
</evidence>
<dbReference type="PANTHER" id="PTHR12863">
    <property type="entry name" value="FATTY ACID HYDROXYLASE"/>
    <property type="match status" value="1"/>
</dbReference>
<evidence type="ECO:0000256" key="3">
    <source>
        <dbReference type="ARBA" id="ARBA00022516"/>
    </source>
</evidence>
<evidence type="ECO:0000313" key="17">
    <source>
        <dbReference type="EMBL" id="KPQ13805.1"/>
    </source>
</evidence>
<dbReference type="InterPro" id="IPR014430">
    <property type="entry name" value="Scs7"/>
</dbReference>
<evidence type="ECO:0000256" key="7">
    <source>
        <dbReference type="ARBA" id="ARBA00022832"/>
    </source>
</evidence>
<feature type="transmembrane region" description="Helical" evidence="15">
    <location>
        <begin position="151"/>
        <end position="171"/>
    </location>
</feature>
<reference evidence="17 18" key="1">
    <citation type="submission" date="2015-09" db="EMBL/GenBank/DDBJ databases">
        <title>Identification and resolution of microdiversity through metagenomic sequencing of parallel consortia.</title>
        <authorList>
            <person name="Nelson W.C."/>
            <person name="Romine M.F."/>
            <person name="Lindemann S.R."/>
        </authorList>
    </citation>
    <scope>NUCLEOTIDE SEQUENCE [LARGE SCALE GENOMIC DNA]</scope>
    <source>
        <strain evidence="17">HL-49</strain>
    </source>
</reference>
<keyword evidence="9 15" id="KW-1133">Transmembrane helix</keyword>
<evidence type="ECO:0000256" key="1">
    <source>
        <dbReference type="ARBA" id="ARBA00001947"/>
    </source>
</evidence>
<evidence type="ECO:0000256" key="5">
    <source>
        <dbReference type="ARBA" id="ARBA00022723"/>
    </source>
</evidence>
<feature type="region of interest" description="Disordered" evidence="14">
    <location>
        <begin position="1"/>
        <end position="23"/>
    </location>
</feature>
<keyword evidence="4 15" id="KW-0812">Transmembrane</keyword>
<protein>
    <submittedName>
        <fullName evidence="17">Fatty acid hydroxylase family protein</fullName>
    </submittedName>
</protein>
<keyword evidence="8" id="KW-0862">Zinc</keyword>
<keyword evidence="13" id="KW-0275">Fatty acid biosynthesis</keyword>
<dbReference type="eggNOG" id="COG3000">
    <property type="taxonomic scope" value="Bacteria"/>
</dbReference>
<evidence type="ECO:0000256" key="4">
    <source>
        <dbReference type="ARBA" id="ARBA00022692"/>
    </source>
</evidence>
<organism evidence="17 18">
    <name type="scientific">Algoriphagus marincola HL-49</name>
    <dbReference type="NCBI Taxonomy" id="1305737"/>
    <lineage>
        <taxon>Bacteria</taxon>
        <taxon>Pseudomonadati</taxon>
        <taxon>Bacteroidota</taxon>
        <taxon>Cytophagia</taxon>
        <taxon>Cytophagales</taxon>
        <taxon>Cyclobacteriaceae</taxon>
        <taxon>Algoriphagus</taxon>
    </lineage>
</organism>
<dbReference type="GO" id="GO:0016020">
    <property type="term" value="C:membrane"/>
    <property type="evidence" value="ECO:0007669"/>
    <property type="project" value="InterPro"/>
</dbReference>